<comment type="caution">
    <text evidence="2">The sequence shown here is derived from an EMBL/GenBank/DDBJ whole genome shotgun (WGS) entry which is preliminary data.</text>
</comment>
<evidence type="ECO:0000313" key="2">
    <source>
        <dbReference type="EMBL" id="OIK24366.1"/>
    </source>
</evidence>
<dbReference type="OrthoDB" id="4216323at2"/>
<accession>A0A1J4PW75</accession>
<dbReference type="InterPro" id="IPR056911">
    <property type="entry name" value="Phage_Znf_bind_put"/>
</dbReference>
<feature type="domain" description="DNA-binding phage zinc finger" evidence="1">
    <location>
        <begin position="32"/>
        <end position="76"/>
    </location>
</feature>
<protein>
    <recommendedName>
        <fullName evidence="1">DNA-binding phage zinc finger domain-containing protein</fullName>
    </recommendedName>
</protein>
<organism evidence="2 3">
    <name type="scientific">Streptomyces malaysiense</name>
    <dbReference type="NCBI Taxonomy" id="1428626"/>
    <lineage>
        <taxon>Bacteria</taxon>
        <taxon>Bacillati</taxon>
        <taxon>Actinomycetota</taxon>
        <taxon>Actinomycetes</taxon>
        <taxon>Kitasatosporales</taxon>
        <taxon>Streptomycetaceae</taxon>
        <taxon>Streptomyces</taxon>
    </lineage>
</organism>
<sequence>MGVENGSQSIPWGGEWRRHLRSDAEMDLVRSWMRRVECPTCKTAAGRACRTAGGRPTNEHRARRDAVGPIPYAKWRKEGLIPEQRTYTIPAVLKESEKARADFNVDTALADGVAVVRMFLADRLGLFLQGEEAMDRIDDAVRKLIEVRGPVGTADVVTVLASQVASLLAASAGPDGDPEVLFDTMIRAQIDMVRRMNAIEKERADG</sequence>
<dbReference type="AlphaFoldDB" id="A0A1J4PW75"/>
<dbReference type="Proteomes" id="UP000034838">
    <property type="component" value="Unassembled WGS sequence"/>
</dbReference>
<dbReference type="EMBL" id="LBDA02000070">
    <property type="protein sequence ID" value="OIK24366.1"/>
    <property type="molecule type" value="Genomic_DNA"/>
</dbReference>
<dbReference type="Pfam" id="PF24623">
    <property type="entry name" value="Phage_zn_bind_8"/>
    <property type="match status" value="1"/>
</dbReference>
<reference evidence="2" key="1">
    <citation type="submission" date="2016-10" db="EMBL/GenBank/DDBJ databases">
        <title>Genome sequence of Streptomyces malaysiense MUSC 136.</title>
        <authorList>
            <person name="Lee L.-H."/>
            <person name="Ser H.-L."/>
        </authorList>
    </citation>
    <scope>NUCLEOTIDE SEQUENCE [LARGE SCALE GENOMIC DNA]</scope>
    <source>
        <strain evidence="2">MUSC 136</strain>
    </source>
</reference>
<name>A0A1J4PW75_9ACTN</name>
<evidence type="ECO:0000313" key="3">
    <source>
        <dbReference type="Proteomes" id="UP000034838"/>
    </source>
</evidence>
<evidence type="ECO:0000259" key="1">
    <source>
        <dbReference type="Pfam" id="PF24623"/>
    </source>
</evidence>
<proteinExistence type="predicted"/>
<gene>
    <name evidence="2" type="ORF">VT52_027540</name>
</gene>
<keyword evidence="3" id="KW-1185">Reference proteome</keyword>